<evidence type="ECO:0000313" key="1">
    <source>
        <dbReference type="EMBL" id="PHM22469.1"/>
    </source>
</evidence>
<evidence type="ECO:0000313" key="2">
    <source>
        <dbReference type="EMBL" id="RKE88697.1"/>
    </source>
</evidence>
<organism evidence="1 3">
    <name type="scientific">Xenorhabdus ehlersii</name>
    <dbReference type="NCBI Taxonomy" id="290111"/>
    <lineage>
        <taxon>Bacteria</taxon>
        <taxon>Pseudomonadati</taxon>
        <taxon>Pseudomonadota</taxon>
        <taxon>Gammaproteobacteria</taxon>
        <taxon>Enterobacterales</taxon>
        <taxon>Morganellaceae</taxon>
        <taxon>Xenorhabdus</taxon>
    </lineage>
</organism>
<sequence>MGPRVDGQDFDHNKNQGVEYMAQLWTMLI</sequence>
<comment type="caution">
    <text evidence="1">The sequence shown here is derived from an EMBL/GenBank/DDBJ whole genome shotgun (WGS) entry which is preliminary data.</text>
</comment>
<dbReference type="EMBL" id="RAQI01000005">
    <property type="protein sequence ID" value="RKE88697.1"/>
    <property type="molecule type" value="Genomic_DNA"/>
</dbReference>
<proteinExistence type="predicted"/>
<name>A0A2D0IL15_9GAMM</name>
<protein>
    <submittedName>
        <fullName evidence="1">Uncharacterized protein</fullName>
    </submittedName>
</protein>
<evidence type="ECO:0000313" key="3">
    <source>
        <dbReference type="Proteomes" id="UP000225605"/>
    </source>
</evidence>
<dbReference type="Proteomes" id="UP000283568">
    <property type="component" value="Unassembled WGS sequence"/>
</dbReference>
<reference evidence="2 4" key="2">
    <citation type="submission" date="2018-09" db="EMBL/GenBank/DDBJ databases">
        <title>Genomic Encyclopedia of Archaeal and Bacterial Type Strains, Phase II (KMG-II): from individual species to whole genera.</title>
        <authorList>
            <person name="Goeker M."/>
        </authorList>
    </citation>
    <scope>NUCLEOTIDE SEQUENCE [LARGE SCALE GENOMIC DNA]</scope>
    <source>
        <strain evidence="2 4">DSM 16337</strain>
    </source>
</reference>
<dbReference type="EMBL" id="NIBT01000025">
    <property type="protein sequence ID" value="PHM22469.1"/>
    <property type="molecule type" value="Genomic_DNA"/>
</dbReference>
<dbReference type="Proteomes" id="UP000225605">
    <property type="component" value="Unassembled WGS sequence"/>
</dbReference>
<dbReference type="AlphaFoldDB" id="A0A2D0IL15"/>
<gene>
    <name evidence="2" type="ORF">BDE27_3348</name>
    <name evidence="1" type="ORF">Xehl_03617</name>
</gene>
<evidence type="ECO:0000313" key="4">
    <source>
        <dbReference type="Proteomes" id="UP000283568"/>
    </source>
</evidence>
<keyword evidence="4" id="KW-1185">Reference proteome</keyword>
<accession>A0A2D0IL15</accession>
<reference evidence="1 3" key="1">
    <citation type="journal article" date="2017" name="Nat. Microbiol.">
        <title>Natural product diversity associated with the nematode symbionts Photorhabdus and Xenorhabdus.</title>
        <authorList>
            <person name="Tobias N.J."/>
            <person name="Wolff H."/>
            <person name="Djahanschiri B."/>
            <person name="Grundmann F."/>
            <person name="Kronenwerth M."/>
            <person name="Shi Y.M."/>
            <person name="Simonyi S."/>
            <person name="Grun P."/>
            <person name="Shapiro-Ilan D."/>
            <person name="Pidot S.J."/>
            <person name="Stinear T.P."/>
            <person name="Ebersberger I."/>
            <person name="Bode H.B."/>
        </authorList>
    </citation>
    <scope>NUCLEOTIDE SEQUENCE [LARGE SCALE GENOMIC DNA]</scope>
    <source>
        <strain evidence="1 3">DSM 16337</strain>
    </source>
</reference>